<dbReference type="GO" id="GO:0016987">
    <property type="term" value="F:sigma factor activity"/>
    <property type="evidence" value="ECO:0007669"/>
    <property type="project" value="UniProtKB-KW"/>
</dbReference>
<evidence type="ECO:0000256" key="2">
    <source>
        <dbReference type="ARBA" id="ARBA00023015"/>
    </source>
</evidence>
<dbReference type="PRINTS" id="PR00046">
    <property type="entry name" value="SIGMA70FCT"/>
</dbReference>
<dbReference type="Pfam" id="PF00140">
    <property type="entry name" value="Sigma70_r1_2"/>
    <property type="match status" value="1"/>
</dbReference>
<evidence type="ECO:0000259" key="7">
    <source>
        <dbReference type="PROSITE" id="PS00716"/>
    </source>
</evidence>
<evidence type="ECO:0000256" key="1">
    <source>
        <dbReference type="ARBA" id="ARBA00007788"/>
    </source>
</evidence>
<accession>A0A3B1DDN6</accession>
<dbReference type="PROSITE" id="PS00715">
    <property type="entry name" value="SIGMA70_1"/>
    <property type="match status" value="1"/>
</dbReference>
<dbReference type="InterPro" id="IPR028630">
    <property type="entry name" value="Sigma70_RpoD"/>
</dbReference>
<dbReference type="AlphaFoldDB" id="A0A3B1DDN6"/>
<dbReference type="HAMAP" id="MF_00963">
    <property type="entry name" value="Sigma70_RpoD_SigA"/>
    <property type="match status" value="1"/>
</dbReference>
<gene>
    <name evidence="8" type="ORF">MNBD_NITROSPIRAE02-194</name>
</gene>
<sequence length="468" mass="54354">MRERDIFEEIINIGKRRGVLTYDEINEALPSEYFSPDELEDLMDLLQDMGVKVIEEHFQEPEEVEEVEEYEKTEDLVQAYFHSMGDISILTKDEETGLAKNLEQGRNIIRSIVTELPIYKKFDASLDGEDETMTEEERAEEVLRLTIEHLEEVNRYIDELDRKVKKYGGIKGLKAKIAEKKKKGVNTSKLEPLYKEVSEEYKRIESEIGVKMDTFRKLRERMDKAQELVTSAKNELITRNLRLVVNIAKNYVGRGLPLLDLIQEGNIGLMKAVDKFKYEKGFKFSTYATWWIRQAITRALIDQTKTIRVPVHMMEFYNRVTKASRELTQVLGREPTNEEIAKKLEVPSRKVEEVFRAIQDPIALQTPVGDEDTELEDFIGDKNSPSPFSDAERAEMSEYIQRVLSTLSPKEAKVIRMRFGIGVDRDHTLEEVGRHLSITRERVRQIEAKALRKLKHPSRLRALKILTT</sequence>
<dbReference type="Pfam" id="PF03979">
    <property type="entry name" value="Sigma70_r1_1"/>
    <property type="match status" value="1"/>
</dbReference>
<dbReference type="Pfam" id="PF04542">
    <property type="entry name" value="Sigma70_r2"/>
    <property type="match status" value="1"/>
</dbReference>
<dbReference type="Gene3D" id="1.10.601.10">
    <property type="entry name" value="RNA Polymerase Primary Sigma Factor"/>
    <property type="match status" value="1"/>
</dbReference>
<protein>
    <submittedName>
        <fullName evidence="8">RNA polymerase sigma factor RpoD</fullName>
    </submittedName>
</protein>
<dbReference type="InterPro" id="IPR042189">
    <property type="entry name" value="RNA_pol_sigma_70_r1_1_sf"/>
</dbReference>
<evidence type="ECO:0000313" key="8">
    <source>
        <dbReference type="EMBL" id="VAX32990.1"/>
    </source>
</evidence>
<dbReference type="InterPro" id="IPR007630">
    <property type="entry name" value="RNA_pol_sigma70_r4"/>
</dbReference>
<keyword evidence="5" id="KW-0804">Transcription</keyword>
<dbReference type="PANTHER" id="PTHR30603:SF60">
    <property type="entry name" value="RNA POLYMERASE SIGMA FACTOR RPOD"/>
    <property type="match status" value="1"/>
</dbReference>
<dbReference type="GO" id="GO:0006352">
    <property type="term" value="P:DNA-templated transcription initiation"/>
    <property type="evidence" value="ECO:0007669"/>
    <property type="project" value="InterPro"/>
</dbReference>
<evidence type="ECO:0000256" key="3">
    <source>
        <dbReference type="ARBA" id="ARBA00023082"/>
    </source>
</evidence>
<dbReference type="NCBIfam" id="TIGR02937">
    <property type="entry name" value="sigma70-ECF"/>
    <property type="match status" value="1"/>
</dbReference>
<feature type="domain" description="RNA polymerase sigma-70" evidence="7">
    <location>
        <begin position="428"/>
        <end position="454"/>
    </location>
</feature>
<dbReference type="SUPFAM" id="SSF88659">
    <property type="entry name" value="Sigma3 and sigma4 domains of RNA polymerase sigma factors"/>
    <property type="match status" value="2"/>
</dbReference>
<feature type="domain" description="RNA polymerase sigma-70" evidence="6">
    <location>
        <begin position="260"/>
        <end position="273"/>
    </location>
</feature>
<dbReference type="InterPro" id="IPR050239">
    <property type="entry name" value="Sigma-70_RNA_pol_init_factors"/>
</dbReference>
<dbReference type="InterPro" id="IPR007127">
    <property type="entry name" value="RNA_pol_sigma_70_r1_1"/>
</dbReference>
<dbReference type="EMBL" id="UOGH01000278">
    <property type="protein sequence ID" value="VAX32990.1"/>
    <property type="molecule type" value="Genomic_DNA"/>
</dbReference>
<dbReference type="InterPro" id="IPR000943">
    <property type="entry name" value="RNA_pol_sigma70"/>
</dbReference>
<dbReference type="InterPro" id="IPR009042">
    <property type="entry name" value="RNA_pol_sigma70_r1_2"/>
</dbReference>
<dbReference type="InterPro" id="IPR013324">
    <property type="entry name" value="RNA_pol_sigma_r3/r4-like"/>
</dbReference>
<proteinExistence type="inferred from homology"/>
<keyword evidence="2" id="KW-0805">Transcription regulation</keyword>
<dbReference type="Gene3D" id="1.10.220.120">
    <property type="entry name" value="Sigma-70 factor, region 1.1"/>
    <property type="match status" value="1"/>
</dbReference>
<dbReference type="PANTHER" id="PTHR30603">
    <property type="entry name" value="RNA POLYMERASE SIGMA FACTOR RPO"/>
    <property type="match status" value="1"/>
</dbReference>
<dbReference type="InterPro" id="IPR036388">
    <property type="entry name" value="WH-like_DNA-bd_sf"/>
</dbReference>
<dbReference type="InterPro" id="IPR013325">
    <property type="entry name" value="RNA_pol_sigma_r2"/>
</dbReference>
<dbReference type="Pfam" id="PF04545">
    <property type="entry name" value="Sigma70_r4"/>
    <property type="match status" value="1"/>
</dbReference>
<name>A0A3B1DDN6_9ZZZZ</name>
<comment type="similarity">
    <text evidence="1">Belongs to the sigma-70 factor family.</text>
</comment>
<dbReference type="FunFam" id="1.10.601.10:FF:000001">
    <property type="entry name" value="RNA polymerase sigma factor SigA"/>
    <property type="match status" value="1"/>
</dbReference>
<evidence type="ECO:0000256" key="5">
    <source>
        <dbReference type="ARBA" id="ARBA00023163"/>
    </source>
</evidence>
<dbReference type="Pfam" id="PF04539">
    <property type="entry name" value="Sigma70_r3"/>
    <property type="match status" value="1"/>
</dbReference>
<dbReference type="InterPro" id="IPR007624">
    <property type="entry name" value="RNA_pol_sigma70_r3"/>
</dbReference>
<evidence type="ECO:0000256" key="4">
    <source>
        <dbReference type="ARBA" id="ARBA00023125"/>
    </source>
</evidence>
<dbReference type="Gene3D" id="1.10.10.10">
    <property type="entry name" value="Winged helix-like DNA-binding domain superfamily/Winged helix DNA-binding domain"/>
    <property type="match status" value="2"/>
</dbReference>
<evidence type="ECO:0000259" key="6">
    <source>
        <dbReference type="PROSITE" id="PS00715"/>
    </source>
</evidence>
<dbReference type="InterPro" id="IPR014284">
    <property type="entry name" value="RNA_pol_sigma-70_dom"/>
</dbReference>
<dbReference type="InterPro" id="IPR007627">
    <property type="entry name" value="RNA_pol_sigma70_r2"/>
</dbReference>
<organism evidence="8">
    <name type="scientific">hydrothermal vent metagenome</name>
    <dbReference type="NCBI Taxonomy" id="652676"/>
    <lineage>
        <taxon>unclassified sequences</taxon>
        <taxon>metagenomes</taxon>
        <taxon>ecological metagenomes</taxon>
    </lineage>
</organism>
<dbReference type="PROSITE" id="PS00716">
    <property type="entry name" value="SIGMA70_2"/>
    <property type="match status" value="1"/>
</dbReference>
<dbReference type="SUPFAM" id="SSF88946">
    <property type="entry name" value="Sigma2 domain of RNA polymerase sigma factors"/>
    <property type="match status" value="1"/>
</dbReference>
<keyword evidence="3" id="KW-0731">Sigma factor</keyword>
<dbReference type="GO" id="GO:0003677">
    <property type="term" value="F:DNA binding"/>
    <property type="evidence" value="ECO:0007669"/>
    <property type="project" value="UniProtKB-KW"/>
</dbReference>
<keyword evidence="4" id="KW-0238">DNA-binding</keyword>
<reference evidence="8" key="1">
    <citation type="submission" date="2018-06" db="EMBL/GenBank/DDBJ databases">
        <authorList>
            <person name="Zhirakovskaya E."/>
        </authorList>
    </citation>
    <scope>NUCLEOTIDE SEQUENCE</scope>
</reference>
<dbReference type="CDD" id="cd06171">
    <property type="entry name" value="Sigma70_r4"/>
    <property type="match status" value="1"/>
</dbReference>